<dbReference type="AlphaFoldDB" id="A0A8H2M4M5"/>
<dbReference type="EMBL" id="CAACYI010000001">
    <property type="protein sequence ID" value="VFB15833.1"/>
    <property type="molecule type" value="Genomic_DNA"/>
</dbReference>
<dbReference type="Pfam" id="PF10531">
    <property type="entry name" value="SLBB"/>
    <property type="match status" value="1"/>
</dbReference>
<dbReference type="GO" id="GO:0003677">
    <property type="term" value="F:DNA binding"/>
    <property type="evidence" value="ECO:0007669"/>
    <property type="project" value="InterPro"/>
</dbReference>
<keyword evidence="3" id="KW-1185">Reference proteome</keyword>
<dbReference type="PANTHER" id="PTHR21180:SF32">
    <property type="entry name" value="ENDONUCLEASE_EXONUCLEASE_PHOSPHATASE FAMILY DOMAIN-CONTAINING PROTEIN 1"/>
    <property type="match status" value="1"/>
</dbReference>
<dbReference type="GO" id="GO:0015628">
    <property type="term" value="P:protein secretion by the type II secretion system"/>
    <property type="evidence" value="ECO:0007669"/>
    <property type="project" value="TreeGrafter"/>
</dbReference>
<reference evidence="2 3" key="1">
    <citation type="submission" date="2019-02" db="EMBL/GenBank/DDBJ databases">
        <authorList>
            <consortium name="Pathogen Informatics"/>
        </authorList>
    </citation>
    <scope>NUCLEOTIDE SEQUENCE [LARGE SCALE GENOMIC DNA]</scope>
    <source>
        <strain evidence="2 3">3012STDY7089603</strain>
    </source>
</reference>
<protein>
    <submittedName>
        <fullName evidence="2">ComE operon protein 1</fullName>
    </submittedName>
</protein>
<dbReference type="PANTHER" id="PTHR21180">
    <property type="entry name" value="ENDONUCLEASE/EXONUCLEASE/PHOSPHATASE FAMILY DOMAIN-CONTAINING PROTEIN 1"/>
    <property type="match status" value="1"/>
</dbReference>
<dbReference type="Proteomes" id="UP000377798">
    <property type="component" value="Unassembled WGS sequence"/>
</dbReference>
<proteinExistence type="predicted"/>
<dbReference type="Gene3D" id="1.10.150.320">
    <property type="entry name" value="Photosystem II 12 kDa extrinsic protein"/>
    <property type="match status" value="1"/>
</dbReference>
<dbReference type="SMART" id="SM00278">
    <property type="entry name" value="HhH1"/>
    <property type="match status" value="2"/>
</dbReference>
<evidence type="ECO:0000313" key="2">
    <source>
        <dbReference type="EMBL" id="VFB15833.1"/>
    </source>
</evidence>
<feature type="domain" description="Helix-hairpin-helix DNA-binding motif class 1" evidence="1">
    <location>
        <begin position="178"/>
        <end position="197"/>
    </location>
</feature>
<dbReference type="Pfam" id="PF12836">
    <property type="entry name" value="HHH_3"/>
    <property type="match status" value="1"/>
</dbReference>
<dbReference type="SUPFAM" id="SSF47781">
    <property type="entry name" value="RuvA domain 2-like"/>
    <property type="match status" value="1"/>
</dbReference>
<dbReference type="InterPro" id="IPR051675">
    <property type="entry name" value="Endo/Exo/Phosphatase_dom_1"/>
</dbReference>
<organism evidence="2 3">
    <name type="scientific">Urinicoccus massiliensis</name>
    <dbReference type="NCBI Taxonomy" id="1723382"/>
    <lineage>
        <taxon>Bacteria</taxon>
        <taxon>Bacillati</taxon>
        <taxon>Bacillota</taxon>
        <taxon>Tissierellia</taxon>
        <taxon>Tissierellales</taxon>
        <taxon>Peptoniphilaceae</taxon>
        <taxon>Urinicoccus</taxon>
    </lineage>
</organism>
<dbReference type="GO" id="GO:0006281">
    <property type="term" value="P:DNA repair"/>
    <property type="evidence" value="ECO:0007669"/>
    <property type="project" value="InterPro"/>
</dbReference>
<feature type="domain" description="Helix-hairpin-helix DNA-binding motif class 1" evidence="1">
    <location>
        <begin position="149"/>
        <end position="168"/>
    </location>
</feature>
<dbReference type="GO" id="GO:0015627">
    <property type="term" value="C:type II protein secretion system complex"/>
    <property type="evidence" value="ECO:0007669"/>
    <property type="project" value="TreeGrafter"/>
</dbReference>
<accession>A0A8H2M4M5</accession>
<dbReference type="InterPro" id="IPR010994">
    <property type="entry name" value="RuvA_2-like"/>
</dbReference>
<evidence type="ECO:0000259" key="1">
    <source>
        <dbReference type="SMART" id="SM00278"/>
    </source>
</evidence>
<sequence>MWNKPFSPREKKLAVFLALVLFLLAFYAKNSRQGPKDQEDFDPAQALEMDTSQDQPIEKTAGGTYVHITGAVKKPGLYEFSEAVRVMDVVNTAGGFTDQADPDQLNLAAKVQDEARIHVPSKNEKTQQAQGQSSAQNQDKININTASLEDLQKIPGVGEKTAQRILDQRQESPYQKIEDLKNLPGIGDKKFEEMKDYVSVF</sequence>
<comment type="caution">
    <text evidence="2">The sequence shown here is derived from an EMBL/GenBank/DDBJ whole genome shotgun (WGS) entry which is preliminary data.</text>
</comment>
<dbReference type="RefSeq" id="WP_081944194.1">
    <property type="nucleotide sequence ID" value="NZ_CAACYI010000001.1"/>
</dbReference>
<dbReference type="InterPro" id="IPR019554">
    <property type="entry name" value="Soluble_ligand-bd"/>
</dbReference>
<dbReference type="InterPro" id="IPR003583">
    <property type="entry name" value="Hlx-hairpin-Hlx_DNA-bd_motif"/>
</dbReference>
<evidence type="ECO:0000313" key="3">
    <source>
        <dbReference type="Proteomes" id="UP000377798"/>
    </source>
</evidence>
<dbReference type="InterPro" id="IPR004509">
    <property type="entry name" value="Competence_ComEA_HhH"/>
</dbReference>
<dbReference type="NCBIfam" id="TIGR00426">
    <property type="entry name" value="competence protein ComEA helix-hairpin-helix repeat region"/>
    <property type="match status" value="1"/>
</dbReference>
<name>A0A8H2M4M5_9FIRM</name>
<gene>
    <name evidence="2" type="primary">comEA</name>
    <name evidence="2" type="ORF">NCTC13150_00339</name>
</gene>